<keyword evidence="7 8" id="KW-0472">Membrane</keyword>
<evidence type="ECO:0000256" key="1">
    <source>
        <dbReference type="ARBA" id="ARBA00004141"/>
    </source>
</evidence>
<protein>
    <submittedName>
        <fullName evidence="9">V/A-type H+-transporting ATPase subunit I</fullName>
    </submittedName>
</protein>
<evidence type="ECO:0000256" key="4">
    <source>
        <dbReference type="ARBA" id="ARBA00022692"/>
    </source>
</evidence>
<dbReference type="GO" id="GO:0007035">
    <property type="term" value="P:vacuolar acidification"/>
    <property type="evidence" value="ECO:0007669"/>
    <property type="project" value="TreeGrafter"/>
</dbReference>
<feature type="transmembrane region" description="Helical" evidence="8">
    <location>
        <begin position="428"/>
        <end position="446"/>
    </location>
</feature>
<evidence type="ECO:0000256" key="5">
    <source>
        <dbReference type="ARBA" id="ARBA00022989"/>
    </source>
</evidence>
<dbReference type="GO" id="GO:0033179">
    <property type="term" value="C:proton-transporting V-type ATPase, V0 domain"/>
    <property type="evidence" value="ECO:0007669"/>
    <property type="project" value="InterPro"/>
</dbReference>
<keyword evidence="5 8" id="KW-1133">Transmembrane helix</keyword>
<feature type="transmembrane region" description="Helical" evidence="8">
    <location>
        <begin position="458"/>
        <end position="475"/>
    </location>
</feature>
<evidence type="ECO:0000256" key="8">
    <source>
        <dbReference type="SAM" id="Phobius"/>
    </source>
</evidence>
<name>A0A1H3MMQ1_9PROT</name>
<evidence type="ECO:0000313" key="10">
    <source>
        <dbReference type="Proteomes" id="UP000198640"/>
    </source>
</evidence>
<evidence type="ECO:0000256" key="6">
    <source>
        <dbReference type="ARBA" id="ARBA00023065"/>
    </source>
</evidence>
<keyword evidence="6" id="KW-0406">Ion transport</keyword>
<evidence type="ECO:0000256" key="3">
    <source>
        <dbReference type="ARBA" id="ARBA00022448"/>
    </source>
</evidence>
<dbReference type="GO" id="GO:0046961">
    <property type="term" value="F:proton-transporting ATPase activity, rotational mechanism"/>
    <property type="evidence" value="ECO:0007669"/>
    <property type="project" value="InterPro"/>
</dbReference>
<comment type="similarity">
    <text evidence="2">Belongs to the V-ATPase 116 kDa subunit family.</text>
</comment>
<evidence type="ECO:0000313" key="9">
    <source>
        <dbReference type="EMBL" id="SDY77708.1"/>
    </source>
</evidence>
<reference evidence="9 10" key="1">
    <citation type="submission" date="2016-10" db="EMBL/GenBank/DDBJ databases">
        <authorList>
            <person name="de Groot N.N."/>
        </authorList>
    </citation>
    <scope>NUCLEOTIDE SEQUENCE [LARGE SCALE GENOMIC DNA]</scope>
    <source>
        <strain evidence="9 10">Nm1</strain>
    </source>
</reference>
<evidence type="ECO:0000256" key="2">
    <source>
        <dbReference type="ARBA" id="ARBA00009904"/>
    </source>
</evidence>
<gene>
    <name evidence="9" type="ORF">SAMN05421881_106210</name>
</gene>
<dbReference type="STRING" id="44576.SAMN05421881_106210"/>
<accession>A0A1H3MMQ1</accession>
<dbReference type="AlphaFoldDB" id="A0A1H3MMQ1"/>
<dbReference type="RefSeq" id="WP_090415410.1">
    <property type="nucleotide sequence ID" value="NZ_FNOY01000062.1"/>
</dbReference>
<keyword evidence="3" id="KW-0813">Transport</keyword>
<dbReference type="PANTHER" id="PTHR11629">
    <property type="entry name" value="VACUOLAR PROTON ATPASES"/>
    <property type="match status" value="1"/>
</dbReference>
<evidence type="ECO:0000256" key="7">
    <source>
        <dbReference type="ARBA" id="ARBA00023136"/>
    </source>
</evidence>
<dbReference type="PANTHER" id="PTHR11629:SF63">
    <property type="entry name" value="V-TYPE PROTON ATPASE SUBUNIT A"/>
    <property type="match status" value="1"/>
</dbReference>
<sequence length="600" mass="66676">MSIVKLLRITLCGMVAEKRTVLDRLQHLGCLHLNPLRTGEPGSETASNRPEAAYRALRYLGDAPVKRLQVRKDPDFDMDKVVAEVEENRLALIAAQHRQEELEVHIRLQAPWGDFKPPKADEIGGYKLWYYLVPIYQIDRISKDLVYEIVQRDNRYAYVVVIGKQPPASGQMPVPRSAVGHRSLSSLHHLLERNSQHIEELNFERHSLTRWIFLMSQHLARAEDQSALRHAADTSLEEDCLFVVQGWVAVPRLAAIQTFADQNHLALLTEEPTYEDRPPTLLSNPQALSGGEELVSFFQTPGYRDWDPSRVLFLSFALFFAMIMADAGYAMLLGVGLLAGWRRLGRSHGGRRLRHLVGATLGMAIGYGVLVGSYFGLTPAEGSLLSEMHRLDINDTDMMITIAVIIGVLHLMLANGLKAVYHWGHHSALVAVGWNIILLGGALLGSVKAEVLPVSLDAAGWSGMVIGALIVVFYGSSRPVHTLKDMLLRLLGGLYVFTNITKVFGDVLSYMRLFALGLASASLALTFNQLSNQVMEAMPGLGVLLGILILLLGHTLNLALAIMSGVVHGLRLNFIEFYNWGLSDEGYPFRAFEKKEIQHE</sequence>
<dbReference type="OrthoDB" id="9803814at2"/>
<dbReference type="Proteomes" id="UP000198640">
    <property type="component" value="Unassembled WGS sequence"/>
</dbReference>
<dbReference type="GO" id="GO:0051117">
    <property type="term" value="F:ATPase binding"/>
    <property type="evidence" value="ECO:0007669"/>
    <property type="project" value="TreeGrafter"/>
</dbReference>
<dbReference type="EMBL" id="FNOY01000062">
    <property type="protein sequence ID" value="SDY77708.1"/>
    <property type="molecule type" value="Genomic_DNA"/>
</dbReference>
<feature type="transmembrane region" description="Helical" evidence="8">
    <location>
        <begin position="311"/>
        <end position="341"/>
    </location>
</feature>
<dbReference type="InterPro" id="IPR002490">
    <property type="entry name" value="V-ATPase_116kDa_su"/>
</dbReference>
<proteinExistence type="inferred from homology"/>
<dbReference type="GO" id="GO:0016471">
    <property type="term" value="C:vacuolar proton-transporting V-type ATPase complex"/>
    <property type="evidence" value="ECO:0007669"/>
    <property type="project" value="TreeGrafter"/>
</dbReference>
<comment type="subcellular location">
    <subcellularLocation>
        <location evidence="1">Membrane</location>
        <topology evidence="1">Multi-pass membrane protein</topology>
    </subcellularLocation>
</comment>
<keyword evidence="4 8" id="KW-0812">Transmembrane</keyword>
<feature type="transmembrane region" description="Helical" evidence="8">
    <location>
        <begin position="510"/>
        <end position="528"/>
    </location>
</feature>
<feature type="transmembrane region" description="Helical" evidence="8">
    <location>
        <begin position="397"/>
        <end position="416"/>
    </location>
</feature>
<feature type="transmembrane region" description="Helical" evidence="8">
    <location>
        <begin position="353"/>
        <end position="377"/>
    </location>
</feature>
<keyword evidence="10" id="KW-1185">Reference proteome</keyword>
<organism evidence="9 10">
    <name type="scientific">Nitrosomonas halophila</name>
    <dbReference type="NCBI Taxonomy" id="44576"/>
    <lineage>
        <taxon>Bacteria</taxon>
        <taxon>Pseudomonadati</taxon>
        <taxon>Pseudomonadota</taxon>
        <taxon>Betaproteobacteria</taxon>
        <taxon>Nitrosomonadales</taxon>
        <taxon>Nitrosomonadaceae</taxon>
        <taxon>Nitrosomonas</taxon>
    </lineage>
</organism>
<feature type="transmembrane region" description="Helical" evidence="8">
    <location>
        <begin position="540"/>
        <end position="563"/>
    </location>
</feature>